<organism evidence="2 3">
    <name type="scientific">Caerostris darwini</name>
    <dbReference type="NCBI Taxonomy" id="1538125"/>
    <lineage>
        <taxon>Eukaryota</taxon>
        <taxon>Metazoa</taxon>
        <taxon>Ecdysozoa</taxon>
        <taxon>Arthropoda</taxon>
        <taxon>Chelicerata</taxon>
        <taxon>Arachnida</taxon>
        <taxon>Araneae</taxon>
        <taxon>Araneomorphae</taxon>
        <taxon>Entelegynae</taxon>
        <taxon>Araneoidea</taxon>
        <taxon>Araneidae</taxon>
        <taxon>Caerostris</taxon>
    </lineage>
</organism>
<evidence type="ECO:0000313" key="3">
    <source>
        <dbReference type="Proteomes" id="UP001054837"/>
    </source>
</evidence>
<evidence type="ECO:0000313" key="2">
    <source>
        <dbReference type="EMBL" id="GIY70862.1"/>
    </source>
</evidence>
<feature type="compositionally biased region" description="Polar residues" evidence="1">
    <location>
        <begin position="21"/>
        <end position="30"/>
    </location>
</feature>
<name>A0AAV4VKM7_9ARAC</name>
<gene>
    <name evidence="2" type="ORF">CDAR_248811</name>
</gene>
<reference evidence="2 3" key="1">
    <citation type="submission" date="2021-06" db="EMBL/GenBank/DDBJ databases">
        <title>Caerostris darwini draft genome.</title>
        <authorList>
            <person name="Kono N."/>
            <person name="Arakawa K."/>
        </authorList>
    </citation>
    <scope>NUCLEOTIDE SEQUENCE [LARGE SCALE GENOMIC DNA]</scope>
</reference>
<dbReference type="EMBL" id="BPLQ01013242">
    <property type="protein sequence ID" value="GIY70862.1"/>
    <property type="molecule type" value="Genomic_DNA"/>
</dbReference>
<dbReference type="Proteomes" id="UP001054837">
    <property type="component" value="Unassembled WGS sequence"/>
</dbReference>
<proteinExistence type="predicted"/>
<feature type="region of interest" description="Disordered" evidence="1">
    <location>
        <begin position="1"/>
        <end position="31"/>
    </location>
</feature>
<protein>
    <submittedName>
        <fullName evidence="2">Uncharacterized protein</fullName>
    </submittedName>
</protein>
<dbReference type="AlphaFoldDB" id="A0AAV4VKM7"/>
<keyword evidence="3" id="KW-1185">Reference proteome</keyword>
<accession>A0AAV4VKM7</accession>
<evidence type="ECO:0000256" key="1">
    <source>
        <dbReference type="SAM" id="MobiDB-lite"/>
    </source>
</evidence>
<comment type="caution">
    <text evidence="2">The sequence shown here is derived from an EMBL/GenBank/DDBJ whole genome shotgun (WGS) entry which is preliminary data.</text>
</comment>
<sequence>MFTWENFPVSRDREKREGDNSDTTLDNQRIGSLERGKHHTCIIKDHRSTLTESFPNPQPMLNLKSEHSGLSERILHRLEITPKLNCQTCSRGKLPLFQEIGREGRQSTLDNQTIGSLERGKHHTCIIKDRRSFLTQSFPYPQPMLNLKNEHSGLSERILHRLEITPKLNCQTCLRGKTYPVSRDREREGRQQLETTVDNQTIRSLEREKTTCIIKDRRCSLTQLFPNQQPMLNLQIEHSGRSERILHRLEITPKLNCQTCSRGKTSPVSRDREREGSDLRGFPLPLPIYCKGWHRKKWVVKKECKTFCVGHGGPFKARKA</sequence>
<feature type="compositionally biased region" description="Basic and acidic residues" evidence="1">
    <location>
        <begin position="10"/>
        <end position="19"/>
    </location>
</feature>